<dbReference type="InterPro" id="IPR036410">
    <property type="entry name" value="HSP_DnaJ_Cys-rich_dom_sf"/>
</dbReference>
<protein>
    <recommendedName>
        <fullName evidence="3">Molecular chaperone DnaJ</fullName>
    </recommendedName>
</protein>
<organism evidence="1 2">
    <name type="scientific">Pseudomonas cannabina pv. alisalensis</name>
    <dbReference type="NCBI Taxonomy" id="757414"/>
    <lineage>
        <taxon>Bacteria</taxon>
        <taxon>Pseudomonadati</taxon>
        <taxon>Pseudomonadota</taxon>
        <taxon>Gammaproteobacteria</taxon>
        <taxon>Pseudomonadales</taxon>
        <taxon>Pseudomonadaceae</taxon>
        <taxon>Pseudomonas</taxon>
    </lineage>
</organism>
<accession>A0ABS1XJ12</accession>
<dbReference type="RefSeq" id="WP_203009893.1">
    <property type="nucleotide sequence ID" value="NZ_JAEVFO010000054.1"/>
</dbReference>
<comment type="caution">
    <text evidence="1">The sequence shown here is derived from an EMBL/GenBank/DDBJ whole genome shotgun (WGS) entry which is preliminary data.</text>
</comment>
<reference evidence="1 2" key="1">
    <citation type="submission" date="2020-12" db="EMBL/GenBank/DDBJ databases">
        <title>Genome of Pca MAFF 106156.</title>
        <authorList>
            <person name="Fujikawa T."/>
            <person name="Inoue Y."/>
        </authorList>
    </citation>
    <scope>NUCLEOTIDE SEQUENCE [LARGE SCALE GENOMIC DNA]</scope>
    <source>
        <strain evidence="1 2">MAFF 106156</strain>
    </source>
</reference>
<dbReference type="SUPFAM" id="SSF57938">
    <property type="entry name" value="DnaJ/Hsp40 cysteine-rich domain"/>
    <property type="match status" value="1"/>
</dbReference>
<evidence type="ECO:0000313" key="2">
    <source>
        <dbReference type="Proteomes" id="UP000644195"/>
    </source>
</evidence>
<dbReference type="EMBL" id="JAEVFO010000054">
    <property type="protein sequence ID" value="MBM0141455.1"/>
    <property type="molecule type" value="Genomic_DNA"/>
</dbReference>
<name>A0ABS1XJ12_PSEC1</name>
<dbReference type="Proteomes" id="UP000644195">
    <property type="component" value="Unassembled WGS sequence"/>
</dbReference>
<sequence>MKAHNQTQYPQRRACCPLCQGTGGPIEIECRDCDGTGFDPTEEKPFAQCHTCYGDETEEVETCTRCGGSGEIDEDGER</sequence>
<dbReference type="Gene3D" id="2.10.230.10">
    <property type="entry name" value="Heat shock protein DnaJ, cysteine-rich domain"/>
    <property type="match status" value="1"/>
</dbReference>
<keyword evidence="2" id="KW-1185">Reference proteome</keyword>
<evidence type="ECO:0000313" key="1">
    <source>
        <dbReference type="EMBL" id="MBM0141455.1"/>
    </source>
</evidence>
<gene>
    <name evidence="1" type="ORF">JHZ66_21985</name>
</gene>
<evidence type="ECO:0008006" key="3">
    <source>
        <dbReference type="Google" id="ProtNLM"/>
    </source>
</evidence>
<proteinExistence type="predicted"/>